<keyword evidence="2" id="KW-0732">Signal</keyword>
<evidence type="ECO:0000256" key="2">
    <source>
        <dbReference type="SAM" id="SignalP"/>
    </source>
</evidence>
<name>A0A1I7TI85_9PELO</name>
<reference evidence="4" key="1">
    <citation type="submission" date="2016-11" db="UniProtKB">
        <authorList>
            <consortium name="WormBaseParasite"/>
        </authorList>
    </citation>
    <scope>IDENTIFICATION</scope>
</reference>
<evidence type="ECO:0000313" key="3">
    <source>
        <dbReference type="Proteomes" id="UP000095282"/>
    </source>
</evidence>
<feature type="chain" id="PRO_5013312027" evidence="2">
    <location>
        <begin position="16"/>
        <end position="227"/>
    </location>
</feature>
<evidence type="ECO:0000313" key="4">
    <source>
        <dbReference type="WBParaSite" id="Csp11.Scaffold621.g6192.t1"/>
    </source>
</evidence>
<proteinExistence type="predicted"/>
<dbReference type="STRING" id="1561998.A0A1I7TI85"/>
<accession>A0A1I7TI85</accession>
<dbReference type="Proteomes" id="UP000095282">
    <property type="component" value="Unplaced"/>
</dbReference>
<feature type="signal peptide" evidence="2">
    <location>
        <begin position="1"/>
        <end position="15"/>
    </location>
</feature>
<protein>
    <submittedName>
        <fullName evidence="4">Uncharacterized protein</fullName>
    </submittedName>
</protein>
<keyword evidence="3" id="KW-1185">Reference proteome</keyword>
<feature type="compositionally biased region" description="Basic and acidic residues" evidence="1">
    <location>
        <begin position="213"/>
        <end position="227"/>
    </location>
</feature>
<feature type="region of interest" description="Disordered" evidence="1">
    <location>
        <begin position="205"/>
        <end position="227"/>
    </location>
</feature>
<dbReference type="WBParaSite" id="Csp11.Scaffold621.g6192.t1">
    <property type="protein sequence ID" value="Csp11.Scaffold621.g6192.t1"/>
    <property type="gene ID" value="Csp11.Scaffold621.g6192"/>
</dbReference>
<sequence>MWPTIFIFLVAYSHAKSITPPEEADLVKISNTCITVKEYQELAGNFTTVVIIQMYTAAEMLGPAIADIGLEELRYAIGFPLVRPWKPFVPENMHTEAEKAAVSTIEEYYDLMEPHYYDPSEDWFDGQKMKKVMAKFVAFLDRRFPEIRNYYRKNLKTSLGNRKVDRDTVDEMFEKLWEITKKVKEAQSKSYSKCSRDDLSTESLMKVPLTEKMSNKEAEGKKDMKTV</sequence>
<evidence type="ECO:0000256" key="1">
    <source>
        <dbReference type="SAM" id="MobiDB-lite"/>
    </source>
</evidence>
<organism evidence="3 4">
    <name type="scientific">Caenorhabditis tropicalis</name>
    <dbReference type="NCBI Taxonomy" id="1561998"/>
    <lineage>
        <taxon>Eukaryota</taxon>
        <taxon>Metazoa</taxon>
        <taxon>Ecdysozoa</taxon>
        <taxon>Nematoda</taxon>
        <taxon>Chromadorea</taxon>
        <taxon>Rhabditida</taxon>
        <taxon>Rhabditina</taxon>
        <taxon>Rhabditomorpha</taxon>
        <taxon>Rhabditoidea</taxon>
        <taxon>Rhabditidae</taxon>
        <taxon>Peloderinae</taxon>
        <taxon>Caenorhabditis</taxon>
    </lineage>
</organism>
<dbReference type="AlphaFoldDB" id="A0A1I7TI85"/>